<dbReference type="PROSITE" id="PS50894">
    <property type="entry name" value="HPT"/>
    <property type="match status" value="1"/>
</dbReference>
<evidence type="ECO:0000256" key="1">
    <source>
        <dbReference type="PROSITE-ProRule" id="PRU00110"/>
    </source>
</evidence>
<organism evidence="3 4">
    <name type="scientific">Blautia stercoris</name>
    <dbReference type="NCBI Taxonomy" id="871664"/>
    <lineage>
        <taxon>Bacteria</taxon>
        <taxon>Bacillati</taxon>
        <taxon>Bacillota</taxon>
        <taxon>Clostridia</taxon>
        <taxon>Lachnospirales</taxon>
        <taxon>Lachnospiraceae</taxon>
        <taxon>Blautia</taxon>
    </lineage>
</organism>
<dbReference type="CDD" id="cd00088">
    <property type="entry name" value="HPT"/>
    <property type="match status" value="1"/>
</dbReference>
<evidence type="ECO:0000259" key="2">
    <source>
        <dbReference type="PROSITE" id="PS50894"/>
    </source>
</evidence>
<protein>
    <submittedName>
        <fullName evidence="3">Hpt domain-containing protein</fullName>
    </submittedName>
</protein>
<keyword evidence="1" id="KW-0597">Phosphoprotein</keyword>
<dbReference type="RefSeq" id="WP_187559141.1">
    <property type="nucleotide sequence ID" value="NZ_JACRTP010000007.1"/>
</dbReference>
<dbReference type="SUPFAM" id="SSF47226">
    <property type="entry name" value="Histidine-containing phosphotransfer domain, HPT domain"/>
    <property type="match status" value="1"/>
</dbReference>
<keyword evidence="4" id="KW-1185">Reference proteome</keyword>
<dbReference type="Proteomes" id="UP000661649">
    <property type="component" value="Unassembled WGS sequence"/>
</dbReference>
<name>A0ABR7PEH5_9FIRM</name>
<gene>
    <name evidence="3" type="ORF">H8712_13920</name>
</gene>
<evidence type="ECO:0000313" key="4">
    <source>
        <dbReference type="Proteomes" id="UP000661649"/>
    </source>
</evidence>
<comment type="caution">
    <text evidence="3">The sequence shown here is derived from an EMBL/GenBank/DDBJ whole genome shotgun (WGS) entry which is preliminary data.</text>
</comment>
<dbReference type="InterPro" id="IPR008207">
    <property type="entry name" value="Sig_transdc_His_kin_Hpt_dom"/>
</dbReference>
<accession>A0ABR7PEH5</accession>
<dbReference type="EMBL" id="JACRTP010000007">
    <property type="protein sequence ID" value="MBC8629687.1"/>
    <property type="molecule type" value="Genomic_DNA"/>
</dbReference>
<reference evidence="3 4" key="1">
    <citation type="submission" date="2020-08" db="EMBL/GenBank/DDBJ databases">
        <title>Genome public.</title>
        <authorList>
            <person name="Liu C."/>
            <person name="Sun Q."/>
        </authorList>
    </citation>
    <scope>NUCLEOTIDE SEQUENCE [LARGE SCALE GENOMIC DNA]</scope>
    <source>
        <strain evidence="3 4">3_YM_SP_D4_24.mj</strain>
    </source>
</reference>
<proteinExistence type="predicted"/>
<dbReference type="Gene3D" id="1.20.120.160">
    <property type="entry name" value="HPT domain"/>
    <property type="match status" value="1"/>
</dbReference>
<dbReference type="Pfam" id="PF01627">
    <property type="entry name" value="Hpt"/>
    <property type="match status" value="1"/>
</dbReference>
<sequence length="117" mass="13639">MTLKECYDALGGNYEDTVRRLYNEKLVEKFLFKFEEDPSFENLKKALEEEDLETAFRAAHTLKGVAQNMGFDNLAESSSVLTEALRSRKVMPDAEQVEEVCKDYNKIRETITEYKKR</sequence>
<dbReference type="InterPro" id="IPR036641">
    <property type="entry name" value="HPT_dom_sf"/>
</dbReference>
<feature type="domain" description="HPt" evidence="2">
    <location>
        <begin position="21"/>
        <end position="114"/>
    </location>
</feature>
<feature type="modified residue" description="Phosphohistidine" evidence="1">
    <location>
        <position position="60"/>
    </location>
</feature>
<evidence type="ECO:0000313" key="3">
    <source>
        <dbReference type="EMBL" id="MBC8629687.1"/>
    </source>
</evidence>